<sequence>MTPGADLDQLFIGWDVGGWNCDKNPNSRDALVILDADGQRIGQPWRGNLRQTINASETGAAFLAAFLALCKVSKAADHVQATLAIDASLGFPEAFTSLIARRTAVAELGQSAANPYLYRLTERRLAEEGITPLSAIKDMIGSQSTKAMHVLARFAPHPIATGVWSDGEALTMIETYPALCRARARGVFTELTKSIKGREADIIDAEVCAHIAHVFALRRDWLEAPPSNAPPSEGWIWAPLPQINSKQVQS</sequence>
<proteinExistence type="predicted"/>
<dbReference type="OrthoDB" id="2111554at2"/>
<gene>
    <name evidence="1" type="ORF">OAN307_c26360</name>
</gene>
<evidence type="ECO:0000313" key="1">
    <source>
        <dbReference type="EMBL" id="AGI68225.1"/>
    </source>
</evidence>
<organism evidence="1 2">
    <name type="scientific">Octadecabacter antarcticus 307</name>
    <dbReference type="NCBI Taxonomy" id="391626"/>
    <lineage>
        <taxon>Bacteria</taxon>
        <taxon>Pseudomonadati</taxon>
        <taxon>Pseudomonadota</taxon>
        <taxon>Alphaproteobacteria</taxon>
        <taxon>Rhodobacterales</taxon>
        <taxon>Roseobacteraceae</taxon>
        <taxon>Octadecabacter</taxon>
    </lineage>
</organism>
<accession>M9REI5</accession>
<keyword evidence="2" id="KW-1185">Reference proteome</keyword>
<evidence type="ECO:0000313" key="2">
    <source>
        <dbReference type="Proteomes" id="UP000005307"/>
    </source>
</evidence>
<reference evidence="1 2" key="1">
    <citation type="journal article" date="2013" name="PLoS ONE">
        <title>Poles Apart: Arctic and Antarctic Octadecabacter strains Share High Genome Plasticity and a New Type of Xanthorhodopsin.</title>
        <authorList>
            <person name="Vollmers J."/>
            <person name="Voget S."/>
            <person name="Dietrich S."/>
            <person name="Gollnow K."/>
            <person name="Smits M."/>
            <person name="Meyer K."/>
            <person name="Brinkhoff T."/>
            <person name="Simon M."/>
            <person name="Daniel R."/>
        </authorList>
    </citation>
    <scope>NUCLEOTIDE SEQUENCE [LARGE SCALE GENOMIC DNA]</scope>
    <source>
        <strain evidence="1 2">307</strain>
    </source>
</reference>
<dbReference type="RefSeq" id="WP_015500226.1">
    <property type="nucleotide sequence ID" value="NC_020911.1"/>
</dbReference>
<dbReference type="STRING" id="391626.OAN307_c26360"/>
<evidence type="ECO:0008006" key="3">
    <source>
        <dbReference type="Google" id="ProtNLM"/>
    </source>
</evidence>
<dbReference type="AlphaFoldDB" id="M9REI5"/>
<dbReference type="KEGG" id="oat:OAN307_c26360"/>
<dbReference type="eggNOG" id="ENOG5030W8K">
    <property type="taxonomic scope" value="Bacteria"/>
</dbReference>
<name>M9REI5_9RHOB</name>
<protein>
    <recommendedName>
        <fullName evidence="3">DUF429 domain-containing protein</fullName>
    </recommendedName>
</protein>
<dbReference type="HOGENOM" id="CLU_086019_0_0_5"/>
<dbReference type="EMBL" id="CP003740">
    <property type="protein sequence ID" value="AGI68225.1"/>
    <property type="molecule type" value="Genomic_DNA"/>
</dbReference>
<dbReference type="Proteomes" id="UP000005307">
    <property type="component" value="Chromosome"/>
</dbReference>